<dbReference type="Gene3D" id="2.40.50.180">
    <property type="entry name" value="CheA-289, Domain 4"/>
    <property type="match status" value="1"/>
</dbReference>
<dbReference type="STRING" id="29349.CLOTH_09320"/>
<dbReference type="Gene3D" id="2.30.30.40">
    <property type="entry name" value="SH3 Domains"/>
    <property type="match status" value="1"/>
</dbReference>
<reference evidence="2 3" key="1">
    <citation type="submission" date="2017-03" db="EMBL/GenBank/DDBJ databases">
        <title>Genome sequence of Clostridium thermoalcaliphilum DSM 7309.</title>
        <authorList>
            <person name="Poehlein A."/>
            <person name="Daniel R."/>
        </authorList>
    </citation>
    <scope>NUCLEOTIDE SEQUENCE [LARGE SCALE GENOMIC DNA]</scope>
    <source>
        <strain evidence="2 3">DSM 7309</strain>
    </source>
</reference>
<dbReference type="PANTHER" id="PTHR22617:SF23">
    <property type="entry name" value="CHEMOTAXIS PROTEIN CHEW"/>
    <property type="match status" value="1"/>
</dbReference>
<dbReference type="PROSITE" id="PS50851">
    <property type="entry name" value="CHEW"/>
    <property type="match status" value="1"/>
</dbReference>
<dbReference type="Pfam" id="PF01584">
    <property type="entry name" value="CheW"/>
    <property type="match status" value="1"/>
</dbReference>
<dbReference type="InterPro" id="IPR002545">
    <property type="entry name" value="CheW-lke_dom"/>
</dbReference>
<dbReference type="CDD" id="cd00732">
    <property type="entry name" value="CheW"/>
    <property type="match status" value="1"/>
</dbReference>
<dbReference type="GO" id="GO:0006935">
    <property type="term" value="P:chemotaxis"/>
    <property type="evidence" value="ECO:0007669"/>
    <property type="project" value="InterPro"/>
</dbReference>
<evidence type="ECO:0000259" key="1">
    <source>
        <dbReference type="PROSITE" id="PS50851"/>
    </source>
</evidence>
<dbReference type="SMART" id="SM00260">
    <property type="entry name" value="CheW"/>
    <property type="match status" value="1"/>
</dbReference>
<dbReference type="GO" id="GO:0007165">
    <property type="term" value="P:signal transduction"/>
    <property type="evidence" value="ECO:0007669"/>
    <property type="project" value="InterPro"/>
</dbReference>
<sequence length="149" mass="16882">MAEKKYVIFKLNKEEYGVDIMTVKEVSEFKEAVKVPNTPNFVEGIINIRGDITPIINLKKRFDIEDNKSEMSRIIVVSIKDKLIGFLVDDASQVVSIDENSIDPPPEIISGIDKKYIEGIGKLQDKMVIILNLEKVLTEDEKEIIGNMN</sequence>
<evidence type="ECO:0000313" key="2">
    <source>
        <dbReference type="EMBL" id="OPJ56527.1"/>
    </source>
</evidence>
<protein>
    <submittedName>
        <fullName evidence="2">Chemotaxis protein CheW</fullName>
    </submittedName>
</protein>
<dbReference type="InterPro" id="IPR036061">
    <property type="entry name" value="CheW-like_dom_sf"/>
</dbReference>
<dbReference type="SUPFAM" id="SSF50341">
    <property type="entry name" value="CheW-like"/>
    <property type="match status" value="1"/>
</dbReference>
<dbReference type="GO" id="GO:0005829">
    <property type="term" value="C:cytosol"/>
    <property type="evidence" value="ECO:0007669"/>
    <property type="project" value="TreeGrafter"/>
</dbReference>
<dbReference type="InterPro" id="IPR039315">
    <property type="entry name" value="CheW"/>
</dbReference>
<comment type="caution">
    <text evidence="2">The sequence shown here is derived from an EMBL/GenBank/DDBJ whole genome shotgun (WGS) entry which is preliminary data.</text>
</comment>
<dbReference type="RefSeq" id="WP_079411652.1">
    <property type="nucleotide sequence ID" value="NZ_MZGW01000002.1"/>
</dbReference>
<feature type="domain" description="CheW-like" evidence="1">
    <location>
        <begin position="3"/>
        <end position="142"/>
    </location>
</feature>
<organism evidence="2 3">
    <name type="scientific">Alkalithermobacter paradoxus</name>
    <dbReference type="NCBI Taxonomy" id="29349"/>
    <lineage>
        <taxon>Bacteria</taxon>
        <taxon>Bacillati</taxon>
        <taxon>Bacillota</taxon>
        <taxon>Clostridia</taxon>
        <taxon>Peptostreptococcales</taxon>
        <taxon>Tepidibacteraceae</taxon>
        <taxon>Alkalithermobacter</taxon>
    </lineage>
</organism>
<dbReference type="OrthoDB" id="9794382at2"/>
<dbReference type="EMBL" id="MZGW01000002">
    <property type="protein sequence ID" value="OPJ56527.1"/>
    <property type="molecule type" value="Genomic_DNA"/>
</dbReference>
<proteinExistence type="predicted"/>
<gene>
    <name evidence="2" type="primary">cheW_2</name>
    <name evidence="2" type="ORF">CLOTH_09320</name>
</gene>
<name>A0A1V4IAH9_9FIRM</name>
<dbReference type="AlphaFoldDB" id="A0A1V4IAH9"/>
<evidence type="ECO:0000313" key="3">
    <source>
        <dbReference type="Proteomes" id="UP000190140"/>
    </source>
</evidence>
<dbReference type="Proteomes" id="UP000190140">
    <property type="component" value="Unassembled WGS sequence"/>
</dbReference>
<keyword evidence="3" id="KW-1185">Reference proteome</keyword>
<accession>A0A1V4IAH9</accession>
<dbReference type="PANTHER" id="PTHR22617">
    <property type="entry name" value="CHEMOTAXIS SENSOR HISTIDINE KINASE-RELATED"/>
    <property type="match status" value="1"/>
</dbReference>